<feature type="region of interest" description="Disordered" evidence="1">
    <location>
        <begin position="27"/>
        <end position="53"/>
    </location>
</feature>
<proteinExistence type="predicted"/>
<keyword evidence="2" id="KW-0472">Membrane</keyword>
<protein>
    <recommendedName>
        <fullName evidence="5">LITAF domain-containing protein</fullName>
    </recommendedName>
</protein>
<dbReference type="Proteomes" id="UP001234178">
    <property type="component" value="Unassembled WGS sequence"/>
</dbReference>
<organism evidence="3 4">
    <name type="scientific">Daphnia magna</name>
    <dbReference type="NCBI Taxonomy" id="35525"/>
    <lineage>
        <taxon>Eukaryota</taxon>
        <taxon>Metazoa</taxon>
        <taxon>Ecdysozoa</taxon>
        <taxon>Arthropoda</taxon>
        <taxon>Crustacea</taxon>
        <taxon>Branchiopoda</taxon>
        <taxon>Diplostraca</taxon>
        <taxon>Cladocera</taxon>
        <taxon>Anomopoda</taxon>
        <taxon>Daphniidae</taxon>
        <taxon>Daphnia</taxon>
    </lineage>
</organism>
<evidence type="ECO:0000256" key="2">
    <source>
        <dbReference type="SAM" id="Phobius"/>
    </source>
</evidence>
<sequence>MKAQVQESRKDRKPLVSFQTGLQFSDAWNPEKKKTEITSPAASASGKHGRYKGSMNRTLTKKKFSNSIVFCFPMVLVGWTNSFVQCPFCGRTPSNCSGRNKFFVPFFFDNI</sequence>
<evidence type="ECO:0000313" key="3">
    <source>
        <dbReference type="EMBL" id="KAK4005269.1"/>
    </source>
</evidence>
<gene>
    <name evidence="3" type="ORF">OUZ56_006984</name>
</gene>
<keyword evidence="2" id="KW-1133">Transmembrane helix</keyword>
<feature type="transmembrane region" description="Helical" evidence="2">
    <location>
        <begin position="64"/>
        <end position="84"/>
    </location>
</feature>
<evidence type="ECO:0000313" key="4">
    <source>
        <dbReference type="Proteomes" id="UP001234178"/>
    </source>
</evidence>
<evidence type="ECO:0000256" key="1">
    <source>
        <dbReference type="SAM" id="MobiDB-lite"/>
    </source>
</evidence>
<accession>A0ABQ9YX99</accession>
<evidence type="ECO:0008006" key="5">
    <source>
        <dbReference type="Google" id="ProtNLM"/>
    </source>
</evidence>
<keyword evidence="4" id="KW-1185">Reference proteome</keyword>
<keyword evidence="2" id="KW-0812">Transmembrane</keyword>
<name>A0ABQ9YX99_9CRUS</name>
<comment type="caution">
    <text evidence="3">The sequence shown here is derived from an EMBL/GenBank/DDBJ whole genome shotgun (WGS) entry which is preliminary data.</text>
</comment>
<reference evidence="3 4" key="1">
    <citation type="journal article" date="2023" name="Nucleic Acids Res.">
        <title>The hologenome of Daphnia magna reveals possible DNA methylation and microbiome-mediated evolution of the host genome.</title>
        <authorList>
            <person name="Chaturvedi A."/>
            <person name="Li X."/>
            <person name="Dhandapani V."/>
            <person name="Marshall H."/>
            <person name="Kissane S."/>
            <person name="Cuenca-Cambronero M."/>
            <person name="Asole G."/>
            <person name="Calvet F."/>
            <person name="Ruiz-Romero M."/>
            <person name="Marangio P."/>
            <person name="Guigo R."/>
            <person name="Rago D."/>
            <person name="Mirbahai L."/>
            <person name="Eastwood N."/>
            <person name="Colbourne J.K."/>
            <person name="Zhou J."/>
            <person name="Mallon E."/>
            <person name="Orsini L."/>
        </authorList>
    </citation>
    <scope>NUCLEOTIDE SEQUENCE [LARGE SCALE GENOMIC DNA]</scope>
    <source>
        <strain evidence="3">LRV0_1</strain>
    </source>
</reference>
<dbReference type="EMBL" id="JAOYFB010000001">
    <property type="protein sequence ID" value="KAK4005269.1"/>
    <property type="molecule type" value="Genomic_DNA"/>
</dbReference>